<comment type="similarity">
    <text evidence="1">Belongs to the UPF0312 family.</text>
</comment>
<dbReference type="InterPro" id="IPR007372">
    <property type="entry name" value="Lipid/polyisoprenoid-bd_YceI"/>
</dbReference>
<proteinExistence type="inferred from homology"/>
<gene>
    <name evidence="3" type="ORF">NE857_19365</name>
</gene>
<dbReference type="InterPro" id="IPR036761">
    <property type="entry name" value="TTHA0802/YceI-like_sf"/>
</dbReference>
<dbReference type="EMBL" id="CP099837">
    <property type="protein sequence ID" value="USY17500.1"/>
    <property type="molecule type" value="Genomic_DNA"/>
</dbReference>
<dbReference type="SMART" id="SM00867">
    <property type="entry name" value="YceI"/>
    <property type="match status" value="1"/>
</dbReference>
<dbReference type="SUPFAM" id="SSF101874">
    <property type="entry name" value="YceI-like"/>
    <property type="match status" value="1"/>
</dbReference>
<dbReference type="Gene3D" id="2.40.128.110">
    <property type="entry name" value="Lipid/polyisoprenoid-binding, YceI-like"/>
    <property type="match status" value="1"/>
</dbReference>
<dbReference type="PANTHER" id="PTHR34406">
    <property type="entry name" value="PROTEIN YCEI"/>
    <property type="match status" value="1"/>
</dbReference>
<evidence type="ECO:0000313" key="4">
    <source>
        <dbReference type="Proteomes" id="UP001055940"/>
    </source>
</evidence>
<dbReference type="Proteomes" id="UP001055940">
    <property type="component" value="Chromosome"/>
</dbReference>
<evidence type="ECO:0000313" key="3">
    <source>
        <dbReference type="EMBL" id="USY17500.1"/>
    </source>
</evidence>
<evidence type="ECO:0000259" key="2">
    <source>
        <dbReference type="SMART" id="SM00867"/>
    </source>
</evidence>
<evidence type="ECO:0000256" key="1">
    <source>
        <dbReference type="ARBA" id="ARBA00008812"/>
    </source>
</evidence>
<protein>
    <submittedName>
        <fullName evidence="3">YceI family protein</fullName>
    </submittedName>
</protein>
<feature type="domain" description="Lipid/polyisoprenoid-binding YceI-like" evidence="2">
    <location>
        <begin position="61"/>
        <end position="223"/>
    </location>
</feature>
<reference evidence="3" key="1">
    <citation type="submission" date="2022-06" db="EMBL/GenBank/DDBJ databases">
        <authorList>
            <person name="Ping M."/>
        </authorList>
    </citation>
    <scope>NUCLEOTIDE SEQUENCE</scope>
    <source>
        <strain evidence="3">JCM11759T</strain>
    </source>
</reference>
<sequence length="226" mass="23248">MRTGAKIALGSGAAVVVLAGAAFALGPRLYAERAEQRVQDAPVIEGSGDTADLDVADFEGTWTVAEGDSYAGYRVDEILNGQEVTVTGRTPQVQGAVTVTEGSITAATITVDMASVTTDESARDGYFRDSALDVGTYPTSEFALTGPVELTPGDDSVALSGDLTIRGVAQPVTLEARVGVTDAGAQVAGSIPIAFADFGVEAPDLGFVTVEDEGAVEFLLDLVREQ</sequence>
<dbReference type="PANTHER" id="PTHR34406:SF1">
    <property type="entry name" value="PROTEIN YCEI"/>
    <property type="match status" value="1"/>
</dbReference>
<accession>A0ABY5D257</accession>
<dbReference type="RefSeq" id="WP_254417070.1">
    <property type="nucleotide sequence ID" value="NZ_BAAAJB010000011.1"/>
</dbReference>
<organism evidence="3 4">
    <name type="scientific">Nocardiopsis exhalans</name>
    <dbReference type="NCBI Taxonomy" id="163604"/>
    <lineage>
        <taxon>Bacteria</taxon>
        <taxon>Bacillati</taxon>
        <taxon>Actinomycetota</taxon>
        <taxon>Actinomycetes</taxon>
        <taxon>Streptosporangiales</taxon>
        <taxon>Nocardiopsidaceae</taxon>
        <taxon>Nocardiopsis</taxon>
    </lineage>
</organism>
<name>A0ABY5D257_9ACTN</name>
<dbReference type="Pfam" id="PF04264">
    <property type="entry name" value="YceI"/>
    <property type="match status" value="1"/>
</dbReference>
<keyword evidence="4" id="KW-1185">Reference proteome</keyword>